<proteinExistence type="predicted"/>
<dbReference type="Proteomes" id="UP000692954">
    <property type="component" value="Unassembled WGS sequence"/>
</dbReference>
<name>A0A8S1RJJ3_9CILI</name>
<gene>
    <name evidence="1" type="ORF">PSON_ATCC_30995.1.T1860057</name>
</gene>
<comment type="caution">
    <text evidence="1">The sequence shown here is derived from an EMBL/GenBank/DDBJ whole genome shotgun (WGS) entry which is preliminary data.</text>
</comment>
<organism evidence="1 2">
    <name type="scientific">Paramecium sonneborni</name>
    <dbReference type="NCBI Taxonomy" id="65129"/>
    <lineage>
        <taxon>Eukaryota</taxon>
        <taxon>Sar</taxon>
        <taxon>Alveolata</taxon>
        <taxon>Ciliophora</taxon>
        <taxon>Intramacronucleata</taxon>
        <taxon>Oligohymenophorea</taxon>
        <taxon>Peniculida</taxon>
        <taxon>Parameciidae</taxon>
        <taxon>Paramecium</taxon>
    </lineage>
</organism>
<dbReference type="EMBL" id="CAJJDN010000186">
    <property type="protein sequence ID" value="CAD8128368.1"/>
    <property type="molecule type" value="Genomic_DNA"/>
</dbReference>
<keyword evidence="2" id="KW-1185">Reference proteome</keyword>
<sequence>MKKGHWVDLCETFWSGNQVTLRGEYKNWKKSGEWNMMSQRKKLQLYFIINYQNQSLQFIQ</sequence>
<reference evidence="1" key="1">
    <citation type="submission" date="2021-01" db="EMBL/GenBank/DDBJ databases">
        <authorList>
            <consortium name="Genoscope - CEA"/>
            <person name="William W."/>
        </authorList>
    </citation>
    <scope>NUCLEOTIDE SEQUENCE</scope>
</reference>
<evidence type="ECO:0000313" key="1">
    <source>
        <dbReference type="EMBL" id="CAD8128368.1"/>
    </source>
</evidence>
<protein>
    <submittedName>
        <fullName evidence="1">Uncharacterized protein</fullName>
    </submittedName>
</protein>
<evidence type="ECO:0000313" key="2">
    <source>
        <dbReference type="Proteomes" id="UP000692954"/>
    </source>
</evidence>
<accession>A0A8S1RJJ3</accession>
<dbReference type="AlphaFoldDB" id="A0A8S1RJJ3"/>